<reference evidence="6 7" key="1">
    <citation type="submission" date="2018-05" db="EMBL/GenBank/DDBJ databases">
        <title>Genomic Encyclopedia of Type Strains, Phase IV (KMG-IV): sequencing the most valuable type-strain genomes for metagenomic binning, comparative biology and taxonomic classification.</title>
        <authorList>
            <person name="Goeker M."/>
        </authorList>
    </citation>
    <scope>NUCLEOTIDE SEQUENCE [LARGE SCALE GENOMIC DNA]</scope>
    <source>
        <strain evidence="6 7">DSM 18773</strain>
    </source>
</reference>
<keyword evidence="4" id="KW-0802">TPR repeat</keyword>
<protein>
    <submittedName>
        <fullName evidence="6">Uncharacterized protein</fullName>
    </submittedName>
</protein>
<comment type="similarity">
    <text evidence="5">Belongs to the Rap family.</text>
</comment>
<dbReference type="RefSeq" id="WP_170119284.1">
    <property type="nucleotide sequence ID" value="NZ_QGGL01000004.1"/>
</dbReference>
<evidence type="ECO:0000256" key="4">
    <source>
        <dbReference type="ARBA" id="ARBA00022803"/>
    </source>
</evidence>
<dbReference type="PANTHER" id="PTHR46630:SF1">
    <property type="entry name" value="TETRATRICOPEPTIDE REPEAT PROTEIN 29"/>
    <property type="match status" value="1"/>
</dbReference>
<gene>
    <name evidence="6" type="ORF">C7459_1041</name>
</gene>
<dbReference type="EMBL" id="QGGL01000004">
    <property type="protein sequence ID" value="PWK14804.1"/>
    <property type="molecule type" value="Genomic_DNA"/>
</dbReference>
<dbReference type="Proteomes" id="UP000245634">
    <property type="component" value="Unassembled WGS sequence"/>
</dbReference>
<organism evidence="6 7">
    <name type="scientific">Tumebacillus permanentifrigoris</name>
    <dbReference type="NCBI Taxonomy" id="378543"/>
    <lineage>
        <taxon>Bacteria</taxon>
        <taxon>Bacillati</taxon>
        <taxon>Bacillota</taxon>
        <taxon>Bacilli</taxon>
        <taxon>Bacillales</taxon>
        <taxon>Alicyclobacillaceae</taxon>
        <taxon>Tumebacillus</taxon>
    </lineage>
</organism>
<keyword evidence="3" id="KW-0677">Repeat</keyword>
<dbReference type="SMART" id="SM00028">
    <property type="entry name" value="TPR"/>
    <property type="match status" value="4"/>
</dbReference>
<dbReference type="AlphaFoldDB" id="A0A316DEY4"/>
<comment type="subcellular location">
    <subcellularLocation>
        <location evidence="1">Cytoplasm</location>
    </subcellularLocation>
</comment>
<dbReference type="InterPro" id="IPR011990">
    <property type="entry name" value="TPR-like_helical_dom_sf"/>
</dbReference>
<feature type="non-terminal residue" evidence="6">
    <location>
        <position position="1"/>
    </location>
</feature>
<evidence type="ECO:0000256" key="2">
    <source>
        <dbReference type="ARBA" id="ARBA00022490"/>
    </source>
</evidence>
<evidence type="ECO:0000313" key="7">
    <source>
        <dbReference type="Proteomes" id="UP000245634"/>
    </source>
</evidence>
<proteinExistence type="inferred from homology"/>
<accession>A0A316DEY4</accession>
<comment type="caution">
    <text evidence="6">The sequence shown here is derived from an EMBL/GenBank/DDBJ whole genome shotgun (WGS) entry which is preliminary data.</text>
</comment>
<dbReference type="InterPro" id="IPR019734">
    <property type="entry name" value="TPR_rpt"/>
</dbReference>
<keyword evidence="2" id="KW-0963">Cytoplasm</keyword>
<dbReference type="GO" id="GO:0005737">
    <property type="term" value="C:cytoplasm"/>
    <property type="evidence" value="ECO:0007669"/>
    <property type="project" value="UniProtKB-SubCell"/>
</dbReference>
<dbReference type="InterPro" id="IPR051476">
    <property type="entry name" value="Bac_ResReg_Asp_Phosphatase"/>
</dbReference>
<evidence type="ECO:0000256" key="3">
    <source>
        <dbReference type="ARBA" id="ARBA00022737"/>
    </source>
</evidence>
<name>A0A316DEY4_9BACL</name>
<evidence type="ECO:0000313" key="6">
    <source>
        <dbReference type="EMBL" id="PWK14804.1"/>
    </source>
</evidence>
<dbReference type="Gene3D" id="1.25.40.10">
    <property type="entry name" value="Tetratricopeptide repeat domain"/>
    <property type="match status" value="2"/>
</dbReference>
<keyword evidence="7" id="KW-1185">Reference proteome</keyword>
<sequence>LGIKTDKSFARTGETGEFSNGVFEEFSTVVDIRYIIGKNYYQKRDFTNALFQYQRAYDYTKRFEVSTSLTAKIAYNLGVSLRQKGFYNESIPYLEEAHHYFKTHNDLKTLAYTLFEKGISYKNAGKFEEAAKCFSESKVILETLELKSLHVILQHTVATEITLLEDPALAEEQLLDCLEMIRNDHNPQRELLICTKLVRVHMHTSAQDKQLEYLQRAERLIQDHQLEATVEAAEYYKMLAMNFIRMNQFNDVFEYALKSSELFGKMGLVIDQLESLQLVAEAYELVGNYKMALSYERLCKEIALDLRKG</sequence>
<dbReference type="SUPFAM" id="SSF48452">
    <property type="entry name" value="TPR-like"/>
    <property type="match status" value="2"/>
</dbReference>
<evidence type="ECO:0000256" key="1">
    <source>
        <dbReference type="ARBA" id="ARBA00004496"/>
    </source>
</evidence>
<evidence type="ECO:0000256" key="5">
    <source>
        <dbReference type="ARBA" id="ARBA00038253"/>
    </source>
</evidence>
<dbReference type="PANTHER" id="PTHR46630">
    <property type="entry name" value="TETRATRICOPEPTIDE REPEAT PROTEIN 29"/>
    <property type="match status" value="1"/>
</dbReference>